<keyword evidence="2" id="KW-0238">DNA-binding</keyword>
<dbReference type="PRINTS" id="PR00778">
    <property type="entry name" value="HTHARSR"/>
</dbReference>
<dbReference type="EMBL" id="JAUSTN010000003">
    <property type="protein sequence ID" value="MDQ0274574.1"/>
    <property type="molecule type" value="Genomic_DNA"/>
</dbReference>
<dbReference type="PANTHER" id="PTHR43132">
    <property type="entry name" value="ARSENICAL RESISTANCE OPERON REPRESSOR ARSR-RELATED"/>
    <property type="match status" value="1"/>
</dbReference>
<sequence>MKKIKMEIYEEYAEMLKVMAHPIRLLIVKHLSQNGDLNVSNIQELVGIPQPTVSSHLAKLKRSKVLKSRRVGTEIYYMIDSPKAKEIIKILFGE</sequence>
<dbReference type="InterPro" id="IPR036390">
    <property type="entry name" value="WH_DNA-bd_sf"/>
</dbReference>
<dbReference type="SUPFAM" id="SSF46785">
    <property type="entry name" value="Winged helix' DNA-binding domain"/>
    <property type="match status" value="1"/>
</dbReference>
<dbReference type="Proteomes" id="UP001236559">
    <property type="component" value="Unassembled WGS sequence"/>
</dbReference>
<organism evidence="5 6">
    <name type="scientific">Peptoniphilus koenoeneniae</name>
    <dbReference type="NCBI Taxonomy" id="507751"/>
    <lineage>
        <taxon>Bacteria</taxon>
        <taxon>Bacillati</taxon>
        <taxon>Bacillota</taxon>
        <taxon>Tissierellia</taxon>
        <taxon>Tissierellales</taxon>
        <taxon>Peptoniphilaceae</taxon>
        <taxon>Peptoniphilus</taxon>
    </lineage>
</organism>
<dbReference type="PROSITE" id="PS50987">
    <property type="entry name" value="HTH_ARSR_2"/>
    <property type="match status" value="1"/>
</dbReference>
<dbReference type="InterPro" id="IPR001845">
    <property type="entry name" value="HTH_ArsR_DNA-bd_dom"/>
</dbReference>
<keyword evidence="1" id="KW-0805">Transcription regulation</keyword>
<dbReference type="PANTHER" id="PTHR43132:SF2">
    <property type="entry name" value="ARSENICAL RESISTANCE OPERON REPRESSOR ARSR-RELATED"/>
    <property type="match status" value="1"/>
</dbReference>
<gene>
    <name evidence="5" type="ORF">J2S72_000591</name>
</gene>
<evidence type="ECO:0000313" key="5">
    <source>
        <dbReference type="EMBL" id="MDQ0274574.1"/>
    </source>
</evidence>
<evidence type="ECO:0000256" key="3">
    <source>
        <dbReference type="ARBA" id="ARBA00023163"/>
    </source>
</evidence>
<dbReference type="InterPro" id="IPR051011">
    <property type="entry name" value="Metal_resp_trans_reg"/>
</dbReference>
<dbReference type="NCBIfam" id="NF033788">
    <property type="entry name" value="HTH_metalloreg"/>
    <property type="match status" value="1"/>
</dbReference>
<evidence type="ECO:0000259" key="4">
    <source>
        <dbReference type="PROSITE" id="PS50987"/>
    </source>
</evidence>
<protein>
    <submittedName>
        <fullName evidence="5">ArsR family transcriptional regulator</fullName>
    </submittedName>
</protein>
<evidence type="ECO:0000256" key="2">
    <source>
        <dbReference type="ARBA" id="ARBA00023125"/>
    </source>
</evidence>
<proteinExistence type="predicted"/>
<feature type="domain" description="HTH arsR-type" evidence="4">
    <location>
        <begin position="4"/>
        <end position="94"/>
    </location>
</feature>
<dbReference type="Gene3D" id="1.10.10.10">
    <property type="entry name" value="Winged helix-like DNA-binding domain superfamily/Winged helix DNA-binding domain"/>
    <property type="match status" value="1"/>
</dbReference>
<dbReference type="SMART" id="SM00418">
    <property type="entry name" value="HTH_ARSR"/>
    <property type="match status" value="1"/>
</dbReference>
<dbReference type="CDD" id="cd00090">
    <property type="entry name" value="HTH_ARSR"/>
    <property type="match status" value="1"/>
</dbReference>
<accession>A0ABU0ATH4</accession>
<dbReference type="RefSeq" id="WP_023055414.1">
    <property type="nucleotide sequence ID" value="NZ_JAUSTN010000003.1"/>
</dbReference>
<name>A0ABU0ATH4_9FIRM</name>
<dbReference type="Pfam" id="PF01022">
    <property type="entry name" value="HTH_5"/>
    <property type="match status" value="1"/>
</dbReference>
<dbReference type="InterPro" id="IPR011991">
    <property type="entry name" value="ArsR-like_HTH"/>
</dbReference>
<evidence type="ECO:0000256" key="1">
    <source>
        <dbReference type="ARBA" id="ARBA00023015"/>
    </source>
</evidence>
<dbReference type="InterPro" id="IPR036388">
    <property type="entry name" value="WH-like_DNA-bd_sf"/>
</dbReference>
<keyword evidence="3" id="KW-0804">Transcription</keyword>
<keyword evidence="6" id="KW-1185">Reference proteome</keyword>
<evidence type="ECO:0000313" key="6">
    <source>
        <dbReference type="Proteomes" id="UP001236559"/>
    </source>
</evidence>
<reference evidence="5 6" key="1">
    <citation type="submission" date="2023-07" db="EMBL/GenBank/DDBJ databases">
        <title>Genomic Encyclopedia of Type Strains, Phase IV (KMG-IV): sequencing the most valuable type-strain genomes for metagenomic binning, comparative biology and taxonomic classification.</title>
        <authorList>
            <person name="Goeker M."/>
        </authorList>
    </citation>
    <scope>NUCLEOTIDE SEQUENCE [LARGE SCALE GENOMIC DNA]</scope>
    <source>
        <strain evidence="5 6">DSM 22616</strain>
    </source>
</reference>
<comment type="caution">
    <text evidence="5">The sequence shown here is derived from an EMBL/GenBank/DDBJ whole genome shotgun (WGS) entry which is preliminary data.</text>
</comment>